<keyword evidence="2" id="KW-0378">Hydrolase</keyword>
<dbReference type="SUPFAM" id="SSF75304">
    <property type="entry name" value="Amidase signature (AS) enzymes"/>
    <property type="match status" value="1"/>
</dbReference>
<protein>
    <recommendedName>
        <fullName evidence="3">Amidase domain-containing protein</fullName>
    </recommendedName>
</protein>
<dbReference type="Pfam" id="PF01425">
    <property type="entry name" value="Amidase"/>
    <property type="match status" value="1"/>
</dbReference>
<gene>
    <name evidence="4" type="ORF">N7505_005777</name>
</gene>
<proteinExistence type="inferred from homology"/>
<accession>A0ABQ8WJ13</accession>
<dbReference type="PIRSF" id="PIRSF001221">
    <property type="entry name" value="Amidase_fungi"/>
    <property type="match status" value="1"/>
</dbReference>
<reference evidence="4 5" key="1">
    <citation type="journal article" date="2023" name="IMA Fungus">
        <title>Comparative genomic study of the Penicillium genus elucidates a diverse pangenome and 15 lateral gene transfer events.</title>
        <authorList>
            <person name="Petersen C."/>
            <person name="Sorensen T."/>
            <person name="Nielsen M.R."/>
            <person name="Sondergaard T.E."/>
            <person name="Sorensen J.L."/>
            <person name="Fitzpatrick D.A."/>
            <person name="Frisvad J.C."/>
            <person name="Nielsen K.L."/>
        </authorList>
    </citation>
    <scope>NUCLEOTIDE SEQUENCE [LARGE SCALE GENOMIC DNA]</scope>
    <source>
        <strain evidence="4 5">IBT 3361</strain>
    </source>
</reference>
<keyword evidence="5" id="KW-1185">Reference proteome</keyword>
<sequence>MLPPFDYFEYRRIRNQKQSERELRFTGLSHQYHLRIAAQDRKIIDQPIEELVHDVQDSAVSPLDILRTYGKVAKRAQERTNCVTEVMLPEAESWLESEINLKGPLAGIPVSLKDSINVKGFDTSVGYASLAGNRVLEDGPMVKLLKDAGAVPYVKTALPITLLSFESSNGLWGQCRNPHVPAYSPGGSTGGEAALLAQGGRIGIGSDVAGSVRVPAAWSGIYSLRCSTGRWPKGGVNTSMPGQEGVPSVFSPMARTLDDLTYFTRAIIRMEPWKYEHSVHPISWRSEVESEAQNKPLRIGLMTSDGVVPPTPAIERAIATTVAALTEAGHTVSEITTPPSADPFTANSPASPTSPRPLRYLYYLYVRYIRRDKVSATLIRDFGPKSAAQLWTITAQREAFRAAWHKWWDAEPQQYDFILCPVNATPALPHKAMHDAVSSCGYTFLWNLLDYSAGVIPVGHVDPIRDALAAPYKTALKRVGCDHGIARGAWKHYDSAKMAGLPTAVQVVGRRWQEEHVLGYMAAVEKALEQYTDPQTGENCRYTLLEID</sequence>
<dbReference type="Gene3D" id="3.90.1300.10">
    <property type="entry name" value="Amidase signature (AS) domain"/>
    <property type="match status" value="1"/>
</dbReference>
<evidence type="ECO:0000256" key="1">
    <source>
        <dbReference type="ARBA" id="ARBA00009199"/>
    </source>
</evidence>
<evidence type="ECO:0000313" key="4">
    <source>
        <dbReference type="EMBL" id="KAJ5270019.1"/>
    </source>
</evidence>
<dbReference type="Proteomes" id="UP001220256">
    <property type="component" value="Unassembled WGS sequence"/>
</dbReference>
<dbReference type="PANTHER" id="PTHR46072:SF10">
    <property type="entry name" value="ACETAMIDASE"/>
    <property type="match status" value="1"/>
</dbReference>
<dbReference type="InterPro" id="IPR023631">
    <property type="entry name" value="Amidase_dom"/>
</dbReference>
<dbReference type="PANTHER" id="PTHR46072">
    <property type="entry name" value="AMIDASE-RELATED-RELATED"/>
    <property type="match status" value="1"/>
</dbReference>
<evidence type="ECO:0000313" key="5">
    <source>
        <dbReference type="Proteomes" id="UP001220256"/>
    </source>
</evidence>
<evidence type="ECO:0000259" key="3">
    <source>
        <dbReference type="Pfam" id="PF01425"/>
    </source>
</evidence>
<comment type="caution">
    <text evidence="4">The sequence shown here is derived from an EMBL/GenBank/DDBJ whole genome shotgun (WGS) entry which is preliminary data.</text>
</comment>
<comment type="similarity">
    <text evidence="1">Belongs to the amidase family.</text>
</comment>
<feature type="domain" description="Amidase" evidence="3">
    <location>
        <begin position="64"/>
        <end position="518"/>
    </location>
</feature>
<dbReference type="EMBL" id="JAPVEB010000003">
    <property type="protein sequence ID" value="KAJ5270019.1"/>
    <property type="molecule type" value="Genomic_DNA"/>
</dbReference>
<organism evidence="4 5">
    <name type="scientific">Penicillium chrysogenum</name>
    <name type="common">Penicillium notatum</name>
    <dbReference type="NCBI Taxonomy" id="5076"/>
    <lineage>
        <taxon>Eukaryota</taxon>
        <taxon>Fungi</taxon>
        <taxon>Dikarya</taxon>
        <taxon>Ascomycota</taxon>
        <taxon>Pezizomycotina</taxon>
        <taxon>Eurotiomycetes</taxon>
        <taxon>Eurotiomycetidae</taxon>
        <taxon>Eurotiales</taxon>
        <taxon>Aspergillaceae</taxon>
        <taxon>Penicillium</taxon>
        <taxon>Penicillium chrysogenum species complex</taxon>
    </lineage>
</organism>
<dbReference type="InterPro" id="IPR036928">
    <property type="entry name" value="AS_sf"/>
</dbReference>
<evidence type="ECO:0000256" key="2">
    <source>
        <dbReference type="ARBA" id="ARBA00022801"/>
    </source>
</evidence>
<name>A0ABQ8WJ13_PENCH</name>